<organism evidence="1">
    <name type="scientific">Taenia solium</name>
    <name type="common">Pork tapeworm</name>
    <dbReference type="NCBI Taxonomy" id="6204"/>
    <lineage>
        <taxon>Eukaryota</taxon>
        <taxon>Metazoa</taxon>
        <taxon>Spiralia</taxon>
        <taxon>Lophotrochozoa</taxon>
        <taxon>Platyhelminthes</taxon>
        <taxon>Cestoda</taxon>
        <taxon>Eucestoda</taxon>
        <taxon>Cyclophyllidea</taxon>
        <taxon>Taeniidae</taxon>
        <taxon>Taenia</taxon>
    </lineage>
</organism>
<reference evidence="1" key="1">
    <citation type="journal article" date="2010" name="J. Biomol. Screen.">
        <title>Isolation of neurocysticercosis-related antigens from a genomic phage display library of Taenia solium.</title>
        <authorList>
            <person name="Gonzalez E."/>
            <person name="Robles Y."/>
            <person name="Govezensky T."/>
            <person name="Bobes R.J."/>
            <person name="Gevorkian G."/>
            <person name="Manoutcharian K."/>
        </authorList>
    </citation>
    <scope>NUCLEOTIDE SEQUENCE</scope>
</reference>
<proteinExistence type="predicted"/>
<dbReference type="EMBL" id="AY699706">
    <property type="protein sequence ID" value="AAT98623.1"/>
    <property type="molecule type" value="Genomic_DNA"/>
</dbReference>
<name>Q68GS4_TAESO</name>
<accession>Q68GS4</accession>
<feature type="non-terminal residue" evidence="1">
    <location>
        <position position="63"/>
    </location>
</feature>
<sequence>TKFSRRRGAYKGVSSACVQTLPPVSGAVRSILHSKRMEFQSCGWAVDRALNFSKSLIGPHSQK</sequence>
<evidence type="ECO:0000313" key="1">
    <source>
        <dbReference type="EMBL" id="AAT98623.1"/>
    </source>
</evidence>
<protein>
    <submittedName>
        <fullName evidence="1">Uncharacterized protein</fullName>
    </submittedName>
</protein>
<dbReference type="AlphaFoldDB" id="Q68GS4"/>
<feature type="non-terminal residue" evidence="1">
    <location>
        <position position="1"/>
    </location>
</feature>